<dbReference type="Pfam" id="PF12099">
    <property type="entry name" value="DUF3575"/>
    <property type="match status" value="1"/>
</dbReference>
<proteinExistence type="predicted"/>
<accession>A0ABR9T4F7</accession>
<sequence>MIKQTSVKAIAILIFTFMVFDSYAQLYCYGENVHAPQLIKTNLLTLPFKTFQLQYERSIKPKTSLGLSFSFTPNRSLPFQDLYIDRITDDNSRKTVEEAQFNRFSIQPEIRFYFGNSSTFTKFYIAPYLKYARYTSSFRLNYDYVDNNIDNTVSTVEVPIKGPINTLSAGYGIGLQYNIFKDFYLDWQIIGNHYGYAFGKISGTSSQPLSQDIQDDISKTLQRLDDIPVYKLDYHVDDRVVEVKPNGPIIGFTMGLSIGYRFR</sequence>
<dbReference type="InterPro" id="IPR021958">
    <property type="entry name" value="DUF3575"/>
</dbReference>
<reference evidence="1 2" key="1">
    <citation type="submission" date="2018-02" db="EMBL/GenBank/DDBJ databases">
        <title>Sphingobacterium KA21.</title>
        <authorList>
            <person name="Vasarhelyi B.M."/>
            <person name="Deshmukh S."/>
            <person name="Balint B."/>
            <person name="Kukolya J."/>
        </authorList>
    </citation>
    <scope>NUCLEOTIDE SEQUENCE [LARGE SCALE GENOMIC DNA]</scope>
    <source>
        <strain evidence="1 2">Ka21</strain>
    </source>
</reference>
<evidence type="ECO:0008006" key="3">
    <source>
        <dbReference type="Google" id="ProtNLM"/>
    </source>
</evidence>
<gene>
    <name evidence="1" type="ORF">C4F40_05745</name>
</gene>
<evidence type="ECO:0000313" key="2">
    <source>
        <dbReference type="Proteomes" id="UP000618319"/>
    </source>
</evidence>
<dbReference type="RefSeq" id="WP_196937925.1">
    <property type="nucleotide sequence ID" value="NZ_MU158689.1"/>
</dbReference>
<comment type="caution">
    <text evidence="1">The sequence shown here is derived from an EMBL/GenBank/DDBJ whole genome shotgun (WGS) entry which is preliminary data.</text>
</comment>
<protein>
    <recommendedName>
        <fullName evidence="3">DUF3575 domain-containing protein</fullName>
    </recommendedName>
</protein>
<organism evidence="1 2">
    <name type="scientific">Sphingobacterium pedocola</name>
    <dbReference type="NCBI Taxonomy" id="2082722"/>
    <lineage>
        <taxon>Bacteria</taxon>
        <taxon>Pseudomonadati</taxon>
        <taxon>Bacteroidota</taxon>
        <taxon>Sphingobacteriia</taxon>
        <taxon>Sphingobacteriales</taxon>
        <taxon>Sphingobacteriaceae</taxon>
        <taxon>Sphingobacterium</taxon>
    </lineage>
</organism>
<dbReference type="EMBL" id="PSKQ01000017">
    <property type="protein sequence ID" value="MBE8720227.1"/>
    <property type="molecule type" value="Genomic_DNA"/>
</dbReference>
<keyword evidence="2" id="KW-1185">Reference proteome</keyword>
<evidence type="ECO:0000313" key="1">
    <source>
        <dbReference type="EMBL" id="MBE8720227.1"/>
    </source>
</evidence>
<name>A0ABR9T4F7_9SPHI</name>
<dbReference type="Proteomes" id="UP000618319">
    <property type="component" value="Unassembled WGS sequence"/>
</dbReference>